<organism evidence="10 11">
    <name type="scientific">Hymenobacter guriensis</name>
    <dbReference type="NCBI Taxonomy" id="2793065"/>
    <lineage>
        <taxon>Bacteria</taxon>
        <taxon>Pseudomonadati</taxon>
        <taxon>Bacteroidota</taxon>
        <taxon>Cytophagia</taxon>
        <taxon>Cytophagales</taxon>
        <taxon>Hymenobacteraceae</taxon>
        <taxon>Hymenobacter</taxon>
    </lineage>
</organism>
<dbReference type="Gene3D" id="3.50.50.60">
    <property type="entry name" value="FAD/NAD(P)-binding domain"/>
    <property type="match status" value="1"/>
</dbReference>
<dbReference type="RefSeq" id="WP_196957434.1">
    <property type="nucleotide sequence ID" value="NZ_JADWYK010000027.1"/>
</dbReference>
<feature type="domain" description="Amine oxidase" evidence="9">
    <location>
        <begin position="16"/>
        <end position="114"/>
    </location>
</feature>
<evidence type="ECO:0000259" key="9">
    <source>
        <dbReference type="Pfam" id="PF01593"/>
    </source>
</evidence>
<dbReference type="EMBL" id="JADWYK010000027">
    <property type="protein sequence ID" value="MBG8556416.1"/>
    <property type="molecule type" value="Genomic_DNA"/>
</dbReference>
<evidence type="ECO:0000313" key="11">
    <source>
        <dbReference type="Proteomes" id="UP000601099"/>
    </source>
</evidence>
<dbReference type="EC" id="1.13.12.3" evidence="4"/>
<proteinExistence type="inferred from homology"/>
<dbReference type="SUPFAM" id="SSF54373">
    <property type="entry name" value="FAD-linked reductases, C-terminal domain"/>
    <property type="match status" value="1"/>
</dbReference>
<evidence type="ECO:0000256" key="3">
    <source>
        <dbReference type="ARBA" id="ARBA00005833"/>
    </source>
</evidence>
<dbReference type="InterPro" id="IPR050281">
    <property type="entry name" value="Flavin_monoamine_oxidase"/>
</dbReference>
<keyword evidence="11" id="KW-1185">Reference proteome</keyword>
<evidence type="ECO:0000256" key="6">
    <source>
        <dbReference type="ARBA" id="ARBA00023002"/>
    </source>
</evidence>
<evidence type="ECO:0000256" key="5">
    <source>
        <dbReference type="ARBA" id="ARBA00017871"/>
    </source>
</evidence>
<keyword evidence="6" id="KW-0560">Oxidoreductase</keyword>
<evidence type="ECO:0000256" key="8">
    <source>
        <dbReference type="ARBA" id="ARBA00047321"/>
    </source>
</evidence>
<comment type="similarity">
    <text evidence="3">Belongs to the tryptophan 2-monooxygenase family.</text>
</comment>
<dbReference type="PANTHER" id="PTHR10742:SF410">
    <property type="entry name" value="LYSINE-SPECIFIC HISTONE DEMETHYLASE 2"/>
    <property type="match status" value="1"/>
</dbReference>
<sequence length="437" mass="46655">MSDHSIDVLIIGAGAAGLLAARDLARAGRRVTVLEARARIGGRIHTFQKGGFTGPTEAGAEFIHGDAPLTRTLLHEAGAVWHSTAGRNYEVYAGQVRESAEFLADMPALLRQLHALPQDMPLADFLTYYFPGDAHATLRQQVSQFAEGYNLADTTRASAFALREEWAGGGAEDSPRPAGGYGQLVELLRDQATAAGALLHLSTPVHQLIWEQGQVAAVSMAGQSFWARQALITVPVGLLQAPAGTAGALNFQPELPGLRAAARQLGFGAVIKVLLEFAPDFRSATQPPLTQRLPELGFAFSDAPVPTWWSQLPDARLLLTGWLGGPAASHHQHTPDEDLLQLALESLAYVLGSSVAVLREQLVAYRVANWSADPWARGAYSYATVEAAEARQTLLTPVENTLFFAGEGVYEGPSTGTVEAALVSGQEAARRMLQIGK</sequence>
<dbReference type="Proteomes" id="UP000601099">
    <property type="component" value="Unassembled WGS sequence"/>
</dbReference>
<protein>
    <recommendedName>
        <fullName evidence="5">Tryptophan 2-monooxygenase</fullName>
        <ecNumber evidence="4">1.13.12.3</ecNumber>
    </recommendedName>
</protein>
<dbReference type="PRINTS" id="PR00757">
    <property type="entry name" value="AMINEOXDASEF"/>
</dbReference>
<evidence type="ECO:0000313" key="10">
    <source>
        <dbReference type="EMBL" id="MBG8556416.1"/>
    </source>
</evidence>
<dbReference type="SUPFAM" id="SSF51905">
    <property type="entry name" value="FAD/NAD(P)-binding domain"/>
    <property type="match status" value="1"/>
</dbReference>
<name>A0ABS0L8L0_9BACT</name>
<evidence type="ECO:0000256" key="1">
    <source>
        <dbReference type="ARBA" id="ARBA00001974"/>
    </source>
</evidence>
<comment type="catalytic activity">
    <reaction evidence="8">
        <text>L-tryptophan + O2 = indole-3-acetamide + CO2 + H2O</text>
        <dbReference type="Rhea" id="RHEA:16165"/>
        <dbReference type="ChEBI" id="CHEBI:15377"/>
        <dbReference type="ChEBI" id="CHEBI:15379"/>
        <dbReference type="ChEBI" id="CHEBI:16031"/>
        <dbReference type="ChEBI" id="CHEBI:16526"/>
        <dbReference type="ChEBI" id="CHEBI:57912"/>
        <dbReference type="EC" id="1.13.12.3"/>
    </reaction>
</comment>
<evidence type="ECO:0000256" key="4">
    <source>
        <dbReference type="ARBA" id="ARBA00012535"/>
    </source>
</evidence>
<gene>
    <name evidence="10" type="ORF">I5L79_22915</name>
</gene>
<keyword evidence="7" id="KW-0073">Auxin biosynthesis</keyword>
<dbReference type="InterPro" id="IPR002937">
    <property type="entry name" value="Amino_oxidase"/>
</dbReference>
<dbReference type="InterPro" id="IPR036188">
    <property type="entry name" value="FAD/NAD-bd_sf"/>
</dbReference>
<evidence type="ECO:0000256" key="2">
    <source>
        <dbReference type="ARBA" id="ARBA00004814"/>
    </source>
</evidence>
<accession>A0ABS0L8L0</accession>
<dbReference type="Pfam" id="PF01593">
    <property type="entry name" value="Amino_oxidase"/>
    <property type="match status" value="2"/>
</dbReference>
<reference evidence="10 11" key="1">
    <citation type="submission" date="2020-11" db="EMBL/GenBank/DDBJ databases">
        <title>Hymenobacter sp.</title>
        <authorList>
            <person name="Kim M.K."/>
        </authorList>
    </citation>
    <scope>NUCLEOTIDE SEQUENCE [LARGE SCALE GENOMIC DNA]</scope>
    <source>
        <strain evidence="10 11">BT594</strain>
    </source>
</reference>
<feature type="domain" description="Amine oxidase" evidence="9">
    <location>
        <begin position="143"/>
        <end position="433"/>
    </location>
</feature>
<dbReference type="InterPro" id="IPR001613">
    <property type="entry name" value="Flavin_amine_oxidase"/>
</dbReference>
<comment type="cofactor">
    <cofactor evidence="1">
        <name>FAD</name>
        <dbReference type="ChEBI" id="CHEBI:57692"/>
    </cofactor>
</comment>
<evidence type="ECO:0000256" key="7">
    <source>
        <dbReference type="ARBA" id="ARBA00023070"/>
    </source>
</evidence>
<comment type="caution">
    <text evidence="10">The sequence shown here is derived from an EMBL/GenBank/DDBJ whole genome shotgun (WGS) entry which is preliminary data.</text>
</comment>
<dbReference type="PANTHER" id="PTHR10742">
    <property type="entry name" value="FLAVIN MONOAMINE OXIDASE"/>
    <property type="match status" value="1"/>
</dbReference>
<comment type="pathway">
    <text evidence="2">Plant hormone metabolism; auxin biosynthesis.</text>
</comment>